<dbReference type="EMBL" id="MLAK01001349">
    <property type="protein sequence ID" value="OHS94076.1"/>
    <property type="molecule type" value="Genomic_DNA"/>
</dbReference>
<comment type="caution">
    <text evidence="2">The sequence shown here is derived from an EMBL/GenBank/DDBJ whole genome shotgun (WGS) entry which is preliminary data.</text>
</comment>
<dbReference type="RefSeq" id="XP_068347213.1">
    <property type="nucleotide sequence ID" value="XM_068512796.1"/>
</dbReference>
<evidence type="ECO:0000313" key="2">
    <source>
        <dbReference type="EMBL" id="OHS94076.1"/>
    </source>
</evidence>
<dbReference type="GeneID" id="94847500"/>
<protein>
    <submittedName>
        <fullName evidence="2">Ras-related protein Rab-21</fullName>
    </submittedName>
</protein>
<keyword evidence="1" id="KW-0547">Nucleotide-binding</keyword>
<dbReference type="Gene3D" id="3.40.50.300">
    <property type="entry name" value="P-loop containing nucleotide triphosphate hydrolases"/>
    <property type="match status" value="1"/>
</dbReference>
<dbReference type="SMART" id="SM00177">
    <property type="entry name" value="ARF"/>
    <property type="match status" value="1"/>
</dbReference>
<dbReference type="FunFam" id="3.40.50.300:FF:001462">
    <property type="entry name" value="Small GTP-binding protein, putative"/>
    <property type="match status" value="1"/>
</dbReference>
<reference evidence="2" key="1">
    <citation type="submission" date="2016-10" db="EMBL/GenBank/DDBJ databases">
        <authorList>
            <person name="Benchimol M."/>
            <person name="Almeida L.G."/>
            <person name="Vasconcelos A.T."/>
            <person name="Perreira-Neves A."/>
            <person name="Rosa I.A."/>
            <person name="Tasca T."/>
            <person name="Bogo M.R."/>
            <person name="de Souza W."/>
        </authorList>
    </citation>
    <scope>NUCLEOTIDE SEQUENCE [LARGE SCALE GENOMIC DNA]</scope>
    <source>
        <strain evidence="2">K</strain>
    </source>
</reference>
<dbReference type="SUPFAM" id="SSF52540">
    <property type="entry name" value="P-loop containing nucleoside triphosphate hydrolases"/>
    <property type="match status" value="1"/>
</dbReference>
<dbReference type="Proteomes" id="UP000179807">
    <property type="component" value="Unassembled WGS sequence"/>
</dbReference>
<proteinExistence type="predicted"/>
<dbReference type="InterPro" id="IPR027417">
    <property type="entry name" value="P-loop_NTPase"/>
</dbReference>
<dbReference type="GO" id="GO:0003924">
    <property type="term" value="F:GTPase activity"/>
    <property type="evidence" value="ECO:0007669"/>
    <property type="project" value="InterPro"/>
</dbReference>
<name>A0A1J4J9Z7_9EUKA</name>
<dbReference type="GO" id="GO:0005525">
    <property type="term" value="F:GTP binding"/>
    <property type="evidence" value="ECO:0007669"/>
    <property type="project" value="InterPro"/>
</dbReference>
<evidence type="ECO:0000256" key="1">
    <source>
        <dbReference type="ARBA" id="ARBA00022741"/>
    </source>
</evidence>
<dbReference type="Pfam" id="PF00071">
    <property type="entry name" value="Ras"/>
    <property type="match status" value="1"/>
</dbReference>
<organism evidence="2 3">
    <name type="scientific">Tritrichomonas foetus</name>
    <dbReference type="NCBI Taxonomy" id="1144522"/>
    <lineage>
        <taxon>Eukaryota</taxon>
        <taxon>Metamonada</taxon>
        <taxon>Parabasalia</taxon>
        <taxon>Tritrichomonadida</taxon>
        <taxon>Tritrichomonadidae</taxon>
        <taxon>Tritrichomonas</taxon>
    </lineage>
</organism>
<sequence>MRTLLDEKSGAKVVLLGNSGAGKTSILQSQLQNLSNISIQPTIGCQFHEVPININNETVALKVWDTAGQEVYRSIVPVYVRDAAAAILVYDITDLSSFQSLDQWRSLLLEEQTGNVALHVVCNKIDLVDDAKVDEKVALQFADKIGASFFKVSAIEGKGISELFTEVAKSINNDAFCRAKKVHINDNEGSGCC</sequence>
<dbReference type="SMART" id="SM00173">
    <property type="entry name" value="RAS"/>
    <property type="match status" value="1"/>
</dbReference>
<dbReference type="PROSITE" id="PS51419">
    <property type="entry name" value="RAB"/>
    <property type="match status" value="1"/>
</dbReference>
<dbReference type="InterPro" id="IPR005225">
    <property type="entry name" value="Small_GTP-bd"/>
</dbReference>
<accession>A0A1J4J9Z7</accession>
<dbReference type="SMART" id="SM00175">
    <property type="entry name" value="RAB"/>
    <property type="match status" value="1"/>
</dbReference>
<evidence type="ECO:0000313" key="3">
    <source>
        <dbReference type="Proteomes" id="UP000179807"/>
    </source>
</evidence>
<dbReference type="CDD" id="cd00154">
    <property type="entry name" value="Rab"/>
    <property type="match status" value="1"/>
</dbReference>
<gene>
    <name evidence="2" type="primary">RAB21</name>
    <name evidence="2" type="ORF">TRFO_39711</name>
</gene>
<dbReference type="PROSITE" id="PS51421">
    <property type="entry name" value="RAS"/>
    <property type="match status" value="1"/>
</dbReference>
<dbReference type="PRINTS" id="PR00449">
    <property type="entry name" value="RASTRNSFRMNG"/>
</dbReference>
<dbReference type="PANTHER" id="PTHR47978">
    <property type="match status" value="1"/>
</dbReference>
<keyword evidence="3" id="KW-1185">Reference proteome</keyword>
<dbReference type="OrthoDB" id="63533at2759"/>
<dbReference type="VEuPathDB" id="TrichDB:TRFO_39711"/>
<dbReference type="InterPro" id="IPR001806">
    <property type="entry name" value="Small_GTPase"/>
</dbReference>
<dbReference type="SMART" id="SM00174">
    <property type="entry name" value="RHO"/>
    <property type="match status" value="1"/>
</dbReference>
<dbReference type="NCBIfam" id="TIGR00231">
    <property type="entry name" value="small_GTP"/>
    <property type="match status" value="1"/>
</dbReference>
<dbReference type="AlphaFoldDB" id="A0A1J4J9Z7"/>